<protein>
    <submittedName>
        <fullName evidence="2 4">Uncharacterized protein</fullName>
    </submittedName>
</protein>
<reference evidence="2 3" key="2">
    <citation type="submission" date="2018-11" db="EMBL/GenBank/DDBJ databases">
        <authorList>
            <consortium name="Pathogen Informatics"/>
        </authorList>
    </citation>
    <scope>NUCLEOTIDE SEQUENCE [LARGE SCALE GENOMIC DNA]</scope>
</reference>
<dbReference type="Proteomes" id="UP000271162">
    <property type="component" value="Unassembled WGS sequence"/>
</dbReference>
<sequence length="115" mass="13416">MRRRSVPRVTIVEPNEVPSVTFDLVEEHESDEMSSRRRLSSGAGTDSDFAAMSTECRSQPAVQEPLPSNRIHDEYTSIADTIRIDRTLYEFTNKENIYLNPYMYQYLMINLQYTE</sequence>
<name>A0A0N4XIZ7_NIPBR</name>
<dbReference type="EMBL" id="UYSL01002898">
    <property type="protein sequence ID" value="VDL66089.1"/>
    <property type="molecule type" value="Genomic_DNA"/>
</dbReference>
<evidence type="ECO:0000313" key="2">
    <source>
        <dbReference type="EMBL" id="VDL66089.1"/>
    </source>
</evidence>
<accession>A0A0N4XIZ7</accession>
<keyword evidence="3" id="KW-1185">Reference proteome</keyword>
<dbReference type="AlphaFoldDB" id="A0A0N4XIZ7"/>
<organism evidence="4">
    <name type="scientific">Nippostrongylus brasiliensis</name>
    <name type="common">Rat hookworm</name>
    <dbReference type="NCBI Taxonomy" id="27835"/>
    <lineage>
        <taxon>Eukaryota</taxon>
        <taxon>Metazoa</taxon>
        <taxon>Ecdysozoa</taxon>
        <taxon>Nematoda</taxon>
        <taxon>Chromadorea</taxon>
        <taxon>Rhabditida</taxon>
        <taxon>Rhabditina</taxon>
        <taxon>Rhabditomorpha</taxon>
        <taxon>Strongyloidea</taxon>
        <taxon>Heligmosomidae</taxon>
        <taxon>Nippostrongylus</taxon>
    </lineage>
</organism>
<dbReference type="WBParaSite" id="NBR_0000249901-mRNA-1">
    <property type="protein sequence ID" value="NBR_0000249901-mRNA-1"/>
    <property type="gene ID" value="NBR_0000249901"/>
</dbReference>
<feature type="compositionally biased region" description="Basic and acidic residues" evidence="1">
    <location>
        <begin position="26"/>
        <end position="35"/>
    </location>
</feature>
<proteinExistence type="predicted"/>
<evidence type="ECO:0000256" key="1">
    <source>
        <dbReference type="SAM" id="MobiDB-lite"/>
    </source>
</evidence>
<evidence type="ECO:0000313" key="4">
    <source>
        <dbReference type="WBParaSite" id="NBR_0000249901-mRNA-1"/>
    </source>
</evidence>
<evidence type="ECO:0000313" key="3">
    <source>
        <dbReference type="Proteomes" id="UP000271162"/>
    </source>
</evidence>
<feature type="region of interest" description="Disordered" evidence="1">
    <location>
        <begin position="26"/>
        <end position="48"/>
    </location>
</feature>
<gene>
    <name evidence="2" type="ORF">NBR_LOCUS2500</name>
</gene>
<reference evidence="4" key="1">
    <citation type="submission" date="2017-02" db="UniProtKB">
        <authorList>
            <consortium name="WormBaseParasite"/>
        </authorList>
    </citation>
    <scope>IDENTIFICATION</scope>
</reference>